<evidence type="ECO:0000256" key="4">
    <source>
        <dbReference type="SAM" id="Phobius"/>
    </source>
</evidence>
<sequence>MSMNNKDVLNEHLSCDPICVSKLQEASNATICLTTSVHAINHTGSLTISEMPFTLEIDYYSAKRCSCVAVFGSTLFILLGMTFAILVVCLTAPKLSKSCQLKFQTIIDDDSFTHNSNPCFLVTGDFNHDNLLDIVVANSGTNSIGIFLNYGNKTFASQITFSTEDHSRPISVATGDFNNDTHLDIAVANYDSHNIGIFLGYGNGSFANQTTFSTGASHPVSIAVGDLNNDHWLDIVVANNGTNNIGILFGYENGSFGDPITYFTGYDSFPHFIAIDDLNNDHNLDIVVANYGTNNVGVFLGYGNGSFTPQKDHSRPISVATGDFNNDTHLDIAVANYDSHNIGIFLGYGNGSFANQTTFSTGVSHPVSIAVGDLNNDHWLDIVVVNNGTNNIGILFGYENGSFGDPITYFTGYDSFPHFIVIDDLNNDHNLDIVVANYGTNNVGVFLGYGNGNFTPQIIYSTSPQSGPYSIVVNDFNKDGQLDIAVANSGKNNVGIFLGYRNGTFTSQTTYSISPGSRPQSIIVGDFNQDNELDIAVSNHDTNNICVLVGYGNGSFAIPTMHSTDTDSIPFAMTVGDFDNNNQSDIAVANFGTNNILMLIGYVLMQSKSPTAYSTGIGSLPYHITIGDINNDTNLDLVVANSGTGTLGIFLGYGNGSFQEQITYPSTKNAGVRGLILSDLDEDHQLDIVVANSNDETLGILYGYGNGSFTSVVTYFTGSPSSPRWITINDFNNDNHLDIVFTDQVSGYIGIFLGYGNRTFGNLMRFFFGHKSQLFGIAAGDFNHDDNLDVAVADYGTGNIGIFLGSGNGSFTLFTLCSTGDKSHVSSVTVVDLNNDTYLDFVVTNSATNNIGVFFGFGNGSFDKQLLYSTGMSSGSSWISVADFNNDGSLDLAVANPLTNNVGILLGNRQGYFTNQTIYLTGLNSKPYSIAVGDFNKDNQLDIAVANYGSNNVAILLGHPIKNSSNQTTNAIDNNSQVNYNSQSNSTITDWLINDKPILLGDYYAGFQSQTIYSTGFSSNPYSIAIGDLNNDTHMDIIVTNSGNENLGVFLGYGNGSFATQIIYPIGVGSSPGHVIIDDFNRDNWLDVAITDGNDDNVIILLGNGSGTFSTQLTYFTGSRSKPSALAVGYFNNDKYLDLVVANRERDTIGIFFGLDYTFFKNQESCDAGKDSSPDSLAVGDFNNDGHLDMVTTLYYGGKLGVFLGYGNGSFTSLSTYSDIRFSQPRAVTVGDVNNDNQLDIIAAKRGINSISVVLGHGNGTFADPLLYSTGPNTRPRSISAGDFNHDNCLDVTVANYGANNIGVFFGYGNGTFQNVIALSTGKRSRPNSVTVFDINNDTHLDIIVVNRGIDQVGVFLGYGNTSFTQQMTFSTGADSSPTVAIARDFDKDGKVDLAIANYGTSNVVILYGYENDAFRNLRIFTTGTNFHPEQMEVGDFNNDNQLDIIVIDSNSQYVGVFFSYNDGTFASISLVPLEEIASSIGYVAVGDFNNDTRLDFALADYGNNYIQVYLANGTKPFTGQTMFYDVDQGARPSALAVGHFNNDSHLDLVIANYGTNNIGILFGYGNRMFSNVRTYSTGDGSHPLSLTVGDFNNDSLTDIIVANYMADNIIVFIGLGNEEFFILTTYSMGHNSHPMSIAVGDFNRDYKKDIAVANFGTNNICILFGYDNGTFTNQTWYPLGYDSRPTWIVFKDLNNDTWDDIAVATYGIDNIKILLNLC</sequence>
<dbReference type="InterPro" id="IPR013519">
    <property type="entry name" value="Int_alpha_beta-p"/>
</dbReference>
<feature type="transmembrane region" description="Helical" evidence="4">
    <location>
        <begin position="68"/>
        <end position="93"/>
    </location>
</feature>
<dbReference type="Gene3D" id="2.130.10.130">
    <property type="entry name" value="Integrin alpha, N-terminal"/>
    <property type="match status" value="5"/>
</dbReference>
<dbReference type="SUPFAM" id="SSF69318">
    <property type="entry name" value="Integrin alpha N-terminal domain"/>
    <property type="match status" value="6"/>
</dbReference>
<dbReference type="PANTHER" id="PTHR46580:SF4">
    <property type="entry name" value="ATP_GTP-BINDING PROTEIN"/>
    <property type="match status" value="1"/>
</dbReference>
<dbReference type="Gene3D" id="2.30.30.100">
    <property type="match status" value="8"/>
</dbReference>
<keyword evidence="4" id="KW-1133">Transmembrane helix</keyword>
<keyword evidence="1" id="KW-0732">Signal</keyword>
<organism evidence="5 6">
    <name type="scientific">Rotaria sordida</name>
    <dbReference type="NCBI Taxonomy" id="392033"/>
    <lineage>
        <taxon>Eukaryota</taxon>
        <taxon>Metazoa</taxon>
        <taxon>Spiralia</taxon>
        <taxon>Gnathifera</taxon>
        <taxon>Rotifera</taxon>
        <taxon>Eurotatoria</taxon>
        <taxon>Bdelloidea</taxon>
        <taxon>Philodinida</taxon>
        <taxon>Philodinidae</taxon>
        <taxon>Rotaria</taxon>
    </lineage>
</organism>
<dbReference type="InterPro" id="IPR028994">
    <property type="entry name" value="Integrin_alpha_N"/>
</dbReference>
<keyword evidence="2" id="KW-0677">Repeat</keyword>
<evidence type="ECO:0000256" key="3">
    <source>
        <dbReference type="ARBA" id="ARBA00023180"/>
    </source>
</evidence>
<accession>A0A814GSQ8</accession>
<dbReference type="InterPro" id="IPR013517">
    <property type="entry name" value="FG-GAP"/>
</dbReference>
<keyword evidence="3" id="KW-0325">Glycoprotein</keyword>
<protein>
    <submittedName>
        <fullName evidence="5">Uncharacterized protein</fullName>
    </submittedName>
</protein>
<evidence type="ECO:0000256" key="1">
    <source>
        <dbReference type="ARBA" id="ARBA00022729"/>
    </source>
</evidence>
<dbReference type="Proteomes" id="UP000663889">
    <property type="component" value="Unassembled WGS sequence"/>
</dbReference>
<dbReference type="PANTHER" id="PTHR46580">
    <property type="entry name" value="SENSOR KINASE-RELATED"/>
    <property type="match status" value="1"/>
</dbReference>
<evidence type="ECO:0000256" key="2">
    <source>
        <dbReference type="ARBA" id="ARBA00022737"/>
    </source>
</evidence>
<keyword evidence="4" id="KW-0472">Membrane</keyword>
<name>A0A814GSQ8_9BILA</name>
<comment type="caution">
    <text evidence="5">The sequence shown here is derived from an EMBL/GenBank/DDBJ whole genome shotgun (WGS) entry which is preliminary data.</text>
</comment>
<reference evidence="5" key="1">
    <citation type="submission" date="2021-02" db="EMBL/GenBank/DDBJ databases">
        <authorList>
            <person name="Nowell W R."/>
        </authorList>
    </citation>
    <scope>NUCLEOTIDE SEQUENCE</scope>
</reference>
<keyword evidence="4" id="KW-0812">Transmembrane</keyword>
<evidence type="ECO:0000313" key="5">
    <source>
        <dbReference type="EMBL" id="CAF1000229.1"/>
    </source>
</evidence>
<gene>
    <name evidence="5" type="ORF">SEV965_LOCUS10745</name>
</gene>
<proteinExistence type="predicted"/>
<dbReference type="Pfam" id="PF13517">
    <property type="entry name" value="FG-GAP_3"/>
    <property type="match status" value="11"/>
</dbReference>
<evidence type="ECO:0000313" key="6">
    <source>
        <dbReference type="Proteomes" id="UP000663889"/>
    </source>
</evidence>
<dbReference type="SMART" id="SM00191">
    <property type="entry name" value="Int_alpha"/>
    <property type="match status" value="8"/>
</dbReference>
<dbReference type="EMBL" id="CAJNOU010000447">
    <property type="protein sequence ID" value="CAF1000229.1"/>
    <property type="molecule type" value="Genomic_DNA"/>
</dbReference>